<dbReference type="GO" id="GO:0003676">
    <property type="term" value="F:nucleic acid binding"/>
    <property type="evidence" value="ECO:0007669"/>
    <property type="project" value="InterPro"/>
</dbReference>
<accession>A0A8X6QEK6</accession>
<evidence type="ECO:0000313" key="2">
    <source>
        <dbReference type="Proteomes" id="UP000887013"/>
    </source>
</evidence>
<keyword evidence="2" id="KW-1185">Reference proteome</keyword>
<dbReference type="InterPro" id="IPR036397">
    <property type="entry name" value="RNaseH_sf"/>
</dbReference>
<proteinExistence type="predicted"/>
<evidence type="ECO:0000313" key="1">
    <source>
        <dbReference type="EMBL" id="GFU14480.1"/>
    </source>
</evidence>
<name>A0A8X6QEK6_NEPPI</name>
<dbReference type="EMBL" id="BMAW01029962">
    <property type="protein sequence ID" value="GFU14480.1"/>
    <property type="molecule type" value="Genomic_DNA"/>
</dbReference>
<gene>
    <name evidence="1" type="primary">AVEN_103099_1</name>
    <name evidence="1" type="ORF">NPIL_226931</name>
</gene>
<organism evidence="1 2">
    <name type="scientific">Nephila pilipes</name>
    <name type="common">Giant wood spider</name>
    <name type="synonym">Nephila maculata</name>
    <dbReference type="NCBI Taxonomy" id="299642"/>
    <lineage>
        <taxon>Eukaryota</taxon>
        <taxon>Metazoa</taxon>
        <taxon>Ecdysozoa</taxon>
        <taxon>Arthropoda</taxon>
        <taxon>Chelicerata</taxon>
        <taxon>Arachnida</taxon>
        <taxon>Araneae</taxon>
        <taxon>Araneomorphae</taxon>
        <taxon>Entelegynae</taxon>
        <taxon>Araneoidea</taxon>
        <taxon>Nephilidae</taxon>
        <taxon>Nephila</taxon>
    </lineage>
</organism>
<dbReference type="Gene3D" id="3.30.420.10">
    <property type="entry name" value="Ribonuclease H-like superfamily/Ribonuclease H"/>
    <property type="match status" value="1"/>
</dbReference>
<reference evidence="1" key="1">
    <citation type="submission" date="2020-08" db="EMBL/GenBank/DDBJ databases">
        <title>Multicomponent nature underlies the extraordinary mechanical properties of spider dragline silk.</title>
        <authorList>
            <person name="Kono N."/>
            <person name="Nakamura H."/>
            <person name="Mori M."/>
            <person name="Yoshida Y."/>
            <person name="Ohtoshi R."/>
            <person name="Malay A.D."/>
            <person name="Moran D.A.P."/>
            <person name="Tomita M."/>
            <person name="Numata K."/>
            <person name="Arakawa K."/>
        </authorList>
    </citation>
    <scope>NUCLEOTIDE SEQUENCE</scope>
</reference>
<dbReference type="AlphaFoldDB" id="A0A8X6QEK6"/>
<dbReference type="Proteomes" id="UP000887013">
    <property type="component" value="Unassembled WGS sequence"/>
</dbReference>
<protein>
    <submittedName>
        <fullName evidence="1">Uncharacterized protein</fullName>
    </submittedName>
</protein>
<dbReference type="OrthoDB" id="7905247at2759"/>
<sequence>MQNGARPHCTSNAFALLEEHFQNRVIILGYPDLTGMGINWTSYSPEFNPCDCFLCRNHNDKEPQNGSELKWAIQRQVKAIDVPTQESVMRHFVSRIRHAILRVGRHVELVIS</sequence>
<comment type="caution">
    <text evidence="1">The sequence shown here is derived from an EMBL/GenBank/DDBJ whole genome shotgun (WGS) entry which is preliminary data.</text>
</comment>